<evidence type="ECO:0000256" key="1">
    <source>
        <dbReference type="SAM" id="MobiDB-lite"/>
    </source>
</evidence>
<dbReference type="Proteomes" id="UP000249377">
    <property type="component" value="Unassembled WGS sequence"/>
</dbReference>
<accession>A0A328UET2</accession>
<dbReference type="AlphaFoldDB" id="A0A328UET2"/>
<sequence length="98" mass="11318">MKRLRTRRNKQKNPARQGLIARSRPEGGPASLFRRLNPGKMPAPARGTGRKALKAEAVSHKRRGKWRSFKQAHGKKRFNLRRGCFFRIILRKVLKTCA</sequence>
<protein>
    <submittedName>
        <fullName evidence="2">Uncharacterized protein</fullName>
    </submittedName>
</protein>
<gene>
    <name evidence="2" type="ORF">DPQ25_07915</name>
</gene>
<name>A0A328UET2_9FIRM</name>
<reference evidence="2 3" key="1">
    <citation type="submission" date="2018-06" db="EMBL/GenBank/DDBJ databases">
        <title>Noncontiguous genome sequence of Ruminococcaceae bacterium ASD2818.</title>
        <authorList>
            <person name="Chaplin A.V."/>
            <person name="Sokolova S.R."/>
            <person name="Kochetkova T.O."/>
            <person name="Goltsov A.Y."/>
            <person name="Trofimov D.Y."/>
            <person name="Efimov B.A."/>
        </authorList>
    </citation>
    <scope>NUCLEOTIDE SEQUENCE [LARGE SCALE GENOMIC DNA]</scope>
    <source>
        <strain evidence="2 3">ASD2818</strain>
    </source>
</reference>
<proteinExistence type="predicted"/>
<keyword evidence="3" id="KW-1185">Reference proteome</keyword>
<feature type="compositionally biased region" description="Basic residues" evidence="1">
    <location>
        <begin position="1"/>
        <end position="13"/>
    </location>
</feature>
<dbReference type="EMBL" id="QLYR01000004">
    <property type="protein sequence ID" value="RAQ28711.1"/>
    <property type="molecule type" value="Genomic_DNA"/>
</dbReference>
<feature type="compositionally biased region" description="Basic residues" evidence="1">
    <location>
        <begin position="60"/>
        <end position="70"/>
    </location>
</feature>
<feature type="region of interest" description="Disordered" evidence="1">
    <location>
        <begin position="1"/>
        <end position="70"/>
    </location>
</feature>
<evidence type="ECO:0000313" key="3">
    <source>
        <dbReference type="Proteomes" id="UP000249377"/>
    </source>
</evidence>
<evidence type="ECO:0000313" key="2">
    <source>
        <dbReference type="EMBL" id="RAQ28711.1"/>
    </source>
</evidence>
<comment type="caution">
    <text evidence="2">The sequence shown here is derived from an EMBL/GenBank/DDBJ whole genome shotgun (WGS) entry which is preliminary data.</text>
</comment>
<organism evidence="2 3">
    <name type="scientific">Hydrogeniiclostridium mannosilyticum</name>
    <dbReference type="NCBI Taxonomy" id="2764322"/>
    <lineage>
        <taxon>Bacteria</taxon>
        <taxon>Bacillati</taxon>
        <taxon>Bacillota</taxon>
        <taxon>Clostridia</taxon>
        <taxon>Eubacteriales</taxon>
        <taxon>Acutalibacteraceae</taxon>
        <taxon>Hydrogeniiclostridium</taxon>
    </lineage>
</organism>